<sequence length="741" mass="84167">MHHNFVRAYSMDRAYSNDFFDDDIMDESETPPTSPRPPSSESMDLDNDRQPNHFIVAVDFGTTFSSVAYTVLRPGGKKAQVELDDIACISNYPGCENGVWGHRAEVPTESCYFKPNLKPKPIQGSRSCFKLRSRRVLESNNEDEEHAGPDLTDEMAGDTNETGPAYQGPDYWGYGVQKHFKDPDADRKRFQRVTRSKLLLDKSEYTRHLRKELHEVVLDLQKRGTIRSGTDFIVDYLILLLKHTKDELCRLRGFKNGDSVEFVLCVPVAWKRRACRRMESALREASCRSGFGKVLSHSVENLYIVSEPEAAAARVLTSKQQDIQVGDTILILDAGGGTVDAVTYKLKDTEPLRMEREAVRPEGVLCGSSFLNERFEQLLRQRLEGETYLNVDTGGGQKGITIEGIIGALVNQFESDKRAFDIMNPNFQGTSFFIHGLQSNEEKKFDPWRLNLDRGDLRYIFGDLLKGILDLMLRQIELADRQGILVKKVLLIGGFSASPSLNRYLKKHLHKRSRETGHLIDLLCQEMPETAVAFGGVLRALNREDGPTRVIQSSYGFQRTEPWAPEMIDAHKHSKPLKVDPNDGDLYVKNTIFWIVKKGDQVPPFSEHTITSIFTFSAQPNQRFICEEKLFVSDKRRESHYRKGHKNNKGAKEAGKIVVDMTFLRTDGHIQPIMPEGTHGQLHYRVEYQLVMIIDGYNMKYEARWGNSQEQRVLASEQINIASAFANIETEDGSEEGEDND</sequence>
<dbReference type="STRING" id="1073089.A0A1L9RDJ6"/>
<evidence type="ECO:0000313" key="2">
    <source>
        <dbReference type="EMBL" id="OJJ32937.1"/>
    </source>
</evidence>
<feature type="region of interest" description="Disordered" evidence="1">
    <location>
        <begin position="138"/>
        <end position="169"/>
    </location>
</feature>
<dbReference type="EMBL" id="KV878214">
    <property type="protein sequence ID" value="OJJ32937.1"/>
    <property type="molecule type" value="Genomic_DNA"/>
</dbReference>
<evidence type="ECO:0000256" key="1">
    <source>
        <dbReference type="SAM" id="MobiDB-lite"/>
    </source>
</evidence>
<dbReference type="Proteomes" id="UP000184383">
    <property type="component" value="Unassembled WGS sequence"/>
</dbReference>
<organism evidence="2 3">
    <name type="scientific">Aspergillus wentii DTO 134E9</name>
    <dbReference type="NCBI Taxonomy" id="1073089"/>
    <lineage>
        <taxon>Eukaryota</taxon>
        <taxon>Fungi</taxon>
        <taxon>Dikarya</taxon>
        <taxon>Ascomycota</taxon>
        <taxon>Pezizomycotina</taxon>
        <taxon>Eurotiomycetes</taxon>
        <taxon>Eurotiomycetidae</taxon>
        <taxon>Eurotiales</taxon>
        <taxon>Aspergillaceae</taxon>
        <taxon>Aspergillus</taxon>
        <taxon>Aspergillus subgen. Cremei</taxon>
    </lineage>
</organism>
<accession>A0A1L9RDJ6</accession>
<keyword evidence="3" id="KW-1185">Reference proteome</keyword>
<proteinExistence type="predicted"/>
<evidence type="ECO:0000313" key="3">
    <source>
        <dbReference type="Proteomes" id="UP000184383"/>
    </source>
</evidence>
<reference evidence="3" key="1">
    <citation type="journal article" date="2017" name="Genome Biol.">
        <title>Comparative genomics reveals high biological diversity and specific adaptations in the industrially and medically important fungal genus Aspergillus.</title>
        <authorList>
            <person name="de Vries R.P."/>
            <person name="Riley R."/>
            <person name="Wiebenga A."/>
            <person name="Aguilar-Osorio G."/>
            <person name="Amillis S."/>
            <person name="Uchima C.A."/>
            <person name="Anderluh G."/>
            <person name="Asadollahi M."/>
            <person name="Askin M."/>
            <person name="Barry K."/>
            <person name="Battaglia E."/>
            <person name="Bayram O."/>
            <person name="Benocci T."/>
            <person name="Braus-Stromeyer S.A."/>
            <person name="Caldana C."/>
            <person name="Canovas D."/>
            <person name="Cerqueira G.C."/>
            <person name="Chen F."/>
            <person name="Chen W."/>
            <person name="Choi C."/>
            <person name="Clum A."/>
            <person name="Dos Santos R.A."/>
            <person name="Damasio A.R."/>
            <person name="Diallinas G."/>
            <person name="Emri T."/>
            <person name="Fekete E."/>
            <person name="Flipphi M."/>
            <person name="Freyberg S."/>
            <person name="Gallo A."/>
            <person name="Gournas C."/>
            <person name="Habgood R."/>
            <person name="Hainaut M."/>
            <person name="Harispe M.L."/>
            <person name="Henrissat B."/>
            <person name="Hilden K.S."/>
            <person name="Hope R."/>
            <person name="Hossain A."/>
            <person name="Karabika E."/>
            <person name="Karaffa L."/>
            <person name="Karanyi Z."/>
            <person name="Krasevec N."/>
            <person name="Kuo A."/>
            <person name="Kusch H."/>
            <person name="LaButti K."/>
            <person name="Lagendijk E.L."/>
            <person name="Lapidus A."/>
            <person name="Levasseur A."/>
            <person name="Lindquist E."/>
            <person name="Lipzen A."/>
            <person name="Logrieco A.F."/>
            <person name="MacCabe A."/>
            <person name="Maekelae M.R."/>
            <person name="Malavazi I."/>
            <person name="Melin P."/>
            <person name="Meyer V."/>
            <person name="Mielnichuk N."/>
            <person name="Miskei M."/>
            <person name="Molnar A.P."/>
            <person name="Mule G."/>
            <person name="Ngan C.Y."/>
            <person name="Orejas M."/>
            <person name="Orosz E."/>
            <person name="Ouedraogo J.P."/>
            <person name="Overkamp K.M."/>
            <person name="Park H.-S."/>
            <person name="Perrone G."/>
            <person name="Piumi F."/>
            <person name="Punt P.J."/>
            <person name="Ram A.F."/>
            <person name="Ramon A."/>
            <person name="Rauscher S."/>
            <person name="Record E."/>
            <person name="Riano-Pachon D.M."/>
            <person name="Robert V."/>
            <person name="Roehrig J."/>
            <person name="Ruller R."/>
            <person name="Salamov A."/>
            <person name="Salih N.S."/>
            <person name="Samson R.A."/>
            <person name="Sandor E."/>
            <person name="Sanguinetti M."/>
            <person name="Schuetze T."/>
            <person name="Sepcic K."/>
            <person name="Shelest E."/>
            <person name="Sherlock G."/>
            <person name="Sophianopoulou V."/>
            <person name="Squina F.M."/>
            <person name="Sun H."/>
            <person name="Susca A."/>
            <person name="Todd R.B."/>
            <person name="Tsang A."/>
            <person name="Unkles S.E."/>
            <person name="van de Wiele N."/>
            <person name="van Rossen-Uffink D."/>
            <person name="Oliveira J.V."/>
            <person name="Vesth T.C."/>
            <person name="Visser J."/>
            <person name="Yu J.-H."/>
            <person name="Zhou M."/>
            <person name="Andersen M.R."/>
            <person name="Archer D.B."/>
            <person name="Baker S.E."/>
            <person name="Benoit I."/>
            <person name="Brakhage A.A."/>
            <person name="Braus G.H."/>
            <person name="Fischer R."/>
            <person name="Frisvad J.C."/>
            <person name="Goldman G.H."/>
            <person name="Houbraken J."/>
            <person name="Oakley B."/>
            <person name="Pocsi I."/>
            <person name="Scazzocchio C."/>
            <person name="Seiboth B."/>
            <person name="vanKuyk P.A."/>
            <person name="Wortman J."/>
            <person name="Dyer P.S."/>
            <person name="Grigoriev I.V."/>
        </authorList>
    </citation>
    <scope>NUCLEOTIDE SEQUENCE [LARGE SCALE GENOMIC DNA]</scope>
    <source>
        <strain evidence="3">DTO 134E9</strain>
    </source>
</reference>
<dbReference type="CDD" id="cd10170">
    <property type="entry name" value="ASKHA_NBD_HSP70"/>
    <property type="match status" value="1"/>
</dbReference>
<dbReference type="Gene3D" id="3.90.640.10">
    <property type="entry name" value="Actin, Chain A, domain 4"/>
    <property type="match status" value="1"/>
</dbReference>
<feature type="region of interest" description="Disordered" evidence="1">
    <location>
        <begin position="22"/>
        <end position="48"/>
    </location>
</feature>
<dbReference type="PANTHER" id="PTHR42749">
    <property type="entry name" value="CELL SHAPE-DETERMINING PROTEIN MREB"/>
    <property type="match status" value="1"/>
</dbReference>
<dbReference type="InterPro" id="IPR043129">
    <property type="entry name" value="ATPase_NBD"/>
</dbReference>
<dbReference type="Gene3D" id="3.30.420.40">
    <property type="match status" value="2"/>
</dbReference>
<dbReference type="VEuPathDB" id="FungiDB:ASPWEDRAFT_42965"/>
<dbReference type="GeneID" id="63751766"/>
<name>A0A1L9RDJ6_ASPWE</name>
<dbReference type="OrthoDB" id="2963168at2759"/>
<dbReference type="RefSeq" id="XP_040686614.1">
    <property type="nucleotide sequence ID" value="XM_040835918.1"/>
</dbReference>
<gene>
    <name evidence="2" type="ORF">ASPWEDRAFT_42965</name>
</gene>
<protein>
    <submittedName>
        <fullName evidence="2">Uncharacterized protein</fullName>
    </submittedName>
</protein>
<dbReference type="SUPFAM" id="SSF53067">
    <property type="entry name" value="Actin-like ATPase domain"/>
    <property type="match status" value="2"/>
</dbReference>
<dbReference type="PANTHER" id="PTHR42749:SF8">
    <property type="entry name" value="HSP70 FAMILY PROTEIN (AFU_ORTHOLOGUE AFUA_3G13740)"/>
    <property type="match status" value="1"/>
</dbReference>
<dbReference type="AlphaFoldDB" id="A0A1L9RDJ6"/>
<feature type="compositionally biased region" description="Acidic residues" evidence="1">
    <location>
        <begin position="140"/>
        <end position="156"/>
    </location>
</feature>